<dbReference type="PROSITE" id="PS00830">
    <property type="entry name" value="GREAB_2"/>
    <property type="match status" value="1"/>
</dbReference>
<dbReference type="GO" id="GO:0003746">
    <property type="term" value="F:translation elongation factor activity"/>
    <property type="evidence" value="ECO:0007669"/>
    <property type="project" value="UniProtKB-KW"/>
</dbReference>
<dbReference type="NCBIfam" id="NF001264">
    <property type="entry name" value="PRK00226.1-5"/>
    <property type="match status" value="1"/>
</dbReference>
<comment type="similarity">
    <text evidence="1 8 9">Belongs to the GreA/GreB family.</text>
</comment>
<evidence type="ECO:0000256" key="4">
    <source>
        <dbReference type="ARBA" id="ARBA00023125"/>
    </source>
</evidence>
<evidence type="ECO:0000256" key="8">
    <source>
        <dbReference type="HAMAP-Rule" id="MF_00105"/>
    </source>
</evidence>
<proteinExistence type="inferred from homology"/>
<evidence type="ECO:0000256" key="6">
    <source>
        <dbReference type="ARBA" id="ARBA00024916"/>
    </source>
</evidence>
<dbReference type="InterPro" id="IPR006359">
    <property type="entry name" value="Tscrpt_elong_fac_GreA"/>
</dbReference>
<dbReference type="NCBIfam" id="NF001261">
    <property type="entry name" value="PRK00226.1-2"/>
    <property type="match status" value="1"/>
</dbReference>
<dbReference type="Gene3D" id="3.10.50.30">
    <property type="entry name" value="Transcription elongation factor, GreA/GreB, C-terminal domain"/>
    <property type="match status" value="1"/>
</dbReference>
<accession>A0A1W1UPK4</accession>
<feature type="domain" description="Transcription elongation factor GreA/GreB N-terminal" evidence="11">
    <location>
        <begin position="4"/>
        <end position="74"/>
    </location>
</feature>
<dbReference type="InterPro" id="IPR001437">
    <property type="entry name" value="Tscrpt_elong_fac_GreA/B_C"/>
</dbReference>
<dbReference type="GO" id="GO:0070063">
    <property type="term" value="F:RNA polymerase binding"/>
    <property type="evidence" value="ECO:0007669"/>
    <property type="project" value="InterPro"/>
</dbReference>
<name>A0A1W1UPK4_9PAST</name>
<dbReference type="InterPro" id="IPR018151">
    <property type="entry name" value="TF_GreA/GreB_CS"/>
</dbReference>
<reference evidence="13" key="1">
    <citation type="submission" date="2017-04" db="EMBL/GenBank/DDBJ databases">
        <authorList>
            <person name="Varghese N."/>
            <person name="Submissions S."/>
        </authorList>
    </citation>
    <scope>NUCLEOTIDE SEQUENCE [LARGE SCALE GENOMIC DNA]</scope>
    <source>
        <strain evidence="13">DSM 23072</strain>
    </source>
</reference>
<dbReference type="EMBL" id="FWWV01000011">
    <property type="protein sequence ID" value="SMB83017.1"/>
    <property type="molecule type" value="Genomic_DNA"/>
</dbReference>
<gene>
    <name evidence="8" type="primary">greA</name>
    <name evidence="12" type="ORF">SAMN05660772_02198</name>
</gene>
<evidence type="ECO:0000256" key="1">
    <source>
        <dbReference type="ARBA" id="ARBA00008213"/>
    </source>
</evidence>
<dbReference type="FunFam" id="3.10.50.30:FF:000001">
    <property type="entry name" value="Transcription elongation factor GreA"/>
    <property type="match status" value="1"/>
</dbReference>
<dbReference type="NCBIfam" id="TIGR01462">
    <property type="entry name" value="greA"/>
    <property type="match status" value="1"/>
</dbReference>
<feature type="domain" description="Transcription elongation factor GreA/GreB C-terminal" evidence="10">
    <location>
        <begin position="82"/>
        <end position="157"/>
    </location>
</feature>
<dbReference type="STRING" id="1122938.SAMN05660772_02198"/>
<dbReference type="RefSeq" id="WP_084256674.1">
    <property type="nucleotide sequence ID" value="NZ_FWWV01000011.1"/>
</dbReference>
<evidence type="ECO:0000256" key="9">
    <source>
        <dbReference type="RuleBase" id="RU000556"/>
    </source>
</evidence>
<dbReference type="PROSITE" id="PS00829">
    <property type="entry name" value="GREAB_1"/>
    <property type="match status" value="1"/>
</dbReference>
<keyword evidence="3 8" id="KW-0805">Transcription regulation</keyword>
<evidence type="ECO:0000256" key="3">
    <source>
        <dbReference type="ARBA" id="ARBA00023015"/>
    </source>
</evidence>
<evidence type="ECO:0000256" key="7">
    <source>
        <dbReference type="ARBA" id="ARBA00030776"/>
    </source>
</evidence>
<dbReference type="NCBIfam" id="NF001263">
    <property type="entry name" value="PRK00226.1-4"/>
    <property type="match status" value="1"/>
</dbReference>
<dbReference type="HAMAP" id="MF_00105">
    <property type="entry name" value="GreA_GreB"/>
    <property type="match status" value="1"/>
</dbReference>
<keyword evidence="5 8" id="KW-0804">Transcription</keyword>
<dbReference type="InterPro" id="IPR023459">
    <property type="entry name" value="Tscrpt_elong_fac_GreA/B_fam"/>
</dbReference>
<dbReference type="InterPro" id="IPR036953">
    <property type="entry name" value="GreA/GreB_C_sf"/>
</dbReference>
<keyword evidence="13" id="KW-1185">Reference proteome</keyword>
<comment type="function">
    <text evidence="6 8 9">Necessary for efficient RNA polymerase transcription elongation past template-encoded arresting sites. The arresting sites in DNA have the property of trapping a certain fraction of elongating RNA polymerases that pass through, resulting in locked ternary complexes. Cleavage of the nascent transcript by cleavage factors such as GreA or GreB allows the resumption of elongation from the new 3'terminus. GreA releases sequences of 2 to 3 nucleotides.</text>
</comment>
<evidence type="ECO:0000256" key="5">
    <source>
        <dbReference type="ARBA" id="ARBA00023163"/>
    </source>
</evidence>
<keyword evidence="4 8" id="KW-0238">DNA-binding</keyword>
<dbReference type="Pfam" id="PF01272">
    <property type="entry name" value="GreA_GreB"/>
    <property type="match status" value="1"/>
</dbReference>
<dbReference type="GO" id="GO:0003677">
    <property type="term" value="F:DNA binding"/>
    <property type="evidence" value="ECO:0007669"/>
    <property type="project" value="UniProtKB-UniRule"/>
</dbReference>
<dbReference type="PIRSF" id="PIRSF006092">
    <property type="entry name" value="GreA_GreB"/>
    <property type="match status" value="1"/>
</dbReference>
<evidence type="ECO:0000259" key="11">
    <source>
        <dbReference type="Pfam" id="PF03449"/>
    </source>
</evidence>
<keyword evidence="12" id="KW-0251">Elongation factor</keyword>
<dbReference type="SUPFAM" id="SSF46557">
    <property type="entry name" value="GreA transcript cleavage protein, N-terminal domain"/>
    <property type="match status" value="1"/>
</dbReference>
<sequence>MKQIPMTVRGAEKLKEELDFLKNVRRPEIIKAIAEAREHGDLKENAEYHAAREQQGFCEGRIQDIEAKLSNCQVIDITKMKNNGKVIFGATVVLMNIDTEDEVSYKIVGDDEADIKSGLISVNSPIARGLIGKEVDDNVAITTPGGRVEFDIVDVLYQE</sequence>
<organism evidence="12 13">
    <name type="scientific">Pasteurella testudinis DSM 23072</name>
    <dbReference type="NCBI Taxonomy" id="1122938"/>
    <lineage>
        <taxon>Bacteria</taxon>
        <taxon>Pseudomonadati</taxon>
        <taxon>Pseudomonadota</taxon>
        <taxon>Gammaproteobacteria</taxon>
        <taxon>Pasteurellales</taxon>
        <taxon>Pasteurellaceae</taxon>
        <taxon>Pasteurella</taxon>
    </lineage>
</organism>
<dbReference type="PANTHER" id="PTHR30437">
    <property type="entry name" value="TRANSCRIPTION ELONGATION FACTOR GREA"/>
    <property type="match status" value="1"/>
</dbReference>
<protein>
    <recommendedName>
        <fullName evidence="2 8">Transcription elongation factor GreA</fullName>
    </recommendedName>
    <alternativeName>
        <fullName evidence="7 8">Transcript cleavage factor GreA</fullName>
    </alternativeName>
</protein>
<dbReference type="SUPFAM" id="SSF54534">
    <property type="entry name" value="FKBP-like"/>
    <property type="match status" value="1"/>
</dbReference>
<dbReference type="FunFam" id="1.10.287.180:FF:000001">
    <property type="entry name" value="Transcription elongation factor GreA"/>
    <property type="match status" value="1"/>
</dbReference>
<dbReference type="InterPro" id="IPR028624">
    <property type="entry name" value="Tscrpt_elong_fac_GreA/B"/>
</dbReference>
<dbReference type="PANTHER" id="PTHR30437:SF4">
    <property type="entry name" value="TRANSCRIPTION ELONGATION FACTOR GREA"/>
    <property type="match status" value="1"/>
</dbReference>
<evidence type="ECO:0000313" key="12">
    <source>
        <dbReference type="EMBL" id="SMB83017.1"/>
    </source>
</evidence>
<dbReference type="GO" id="GO:0006354">
    <property type="term" value="P:DNA-templated transcription elongation"/>
    <property type="evidence" value="ECO:0007669"/>
    <property type="project" value="TreeGrafter"/>
</dbReference>
<dbReference type="InterPro" id="IPR022691">
    <property type="entry name" value="Tscrpt_elong_fac_GreA/B_N"/>
</dbReference>
<dbReference type="Gene3D" id="1.10.287.180">
    <property type="entry name" value="Transcription elongation factor, GreA/GreB, N-terminal domain"/>
    <property type="match status" value="1"/>
</dbReference>
<keyword evidence="12" id="KW-0648">Protein biosynthesis</keyword>
<dbReference type="AlphaFoldDB" id="A0A1W1UPK4"/>
<evidence type="ECO:0000259" key="10">
    <source>
        <dbReference type="Pfam" id="PF01272"/>
    </source>
</evidence>
<evidence type="ECO:0000256" key="2">
    <source>
        <dbReference type="ARBA" id="ARBA00013729"/>
    </source>
</evidence>
<dbReference type="Proteomes" id="UP000192408">
    <property type="component" value="Unassembled WGS sequence"/>
</dbReference>
<evidence type="ECO:0000313" key="13">
    <source>
        <dbReference type="Proteomes" id="UP000192408"/>
    </source>
</evidence>
<dbReference type="InterPro" id="IPR036805">
    <property type="entry name" value="Tscrpt_elong_fac_GreA/B_N_sf"/>
</dbReference>
<dbReference type="Pfam" id="PF03449">
    <property type="entry name" value="GreA_GreB_N"/>
    <property type="match status" value="1"/>
</dbReference>
<dbReference type="GO" id="GO:0032784">
    <property type="term" value="P:regulation of DNA-templated transcription elongation"/>
    <property type="evidence" value="ECO:0007669"/>
    <property type="project" value="UniProtKB-UniRule"/>
</dbReference>